<name>A0A3N0Y2Q6_ANAGA</name>
<dbReference type="Proteomes" id="UP000281406">
    <property type="component" value="Unassembled WGS sequence"/>
</dbReference>
<dbReference type="AlphaFoldDB" id="A0A3N0Y2Q6"/>
<keyword evidence="2" id="KW-1185">Reference proteome</keyword>
<gene>
    <name evidence="1" type="ORF">DPX16_11200</name>
</gene>
<comment type="caution">
    <text evidence="1">The sequence shown here is derived from an EMBL/GenBank/DDBJ whole genome shotgun (WGS) entry which is preliminary data.</text>
</comment>
<protein>
    <submittedName>
        <fullName evidence="1">Uncharacterized protein</fullName>
    </submittedName>
</protein>
<organism evidence="1 2">
    <name type="scientific">Anabarilius grahami</name>
    <name type="common">Kanglang fish</name>
    <name type="synonym">Barilius grahami</name>
    <dbReference type="NCBI Taxonomy" id="495550"/>
    <lineage>
        <taxon>Eukaryota</taxon>
        <taxon>Metazoa</taxon>
        <taxon>Chordata</taxon>
        <taxon>Craniata</taxon>
        <taxon>Vertebrata</taxon>
        <taxon>Euteleostomi</taxon>
        <taxon>Actinopterygii</taxon>
        <taxon>Neopterygii</taxon>
        <taxon>Teleostei</taxon>
        <taxon>Ostariophysi</taxon>
        <taxon>Cypriniformes</taxon>
        <taxon>Xenocyprididae</taxon>
        <taxon>Xenocypridinae</taxon>
        <taxon>Xenocypridinae incertae sedis</taxon>
        <taxon>Anabarilius</taxon>
    </lineage>
</organism>
<evidence type="ECO:0000313" key="2">
    <source>
        <dbReference type="Proteomes" id="UP000281406"/>
    </source>
</evidence>
<evidence type="ECO:0000313" key="1">
    <source>
        <dbReference type="EMBL" id="ROL28070.1"/>
    </source>
</evidence>
<sequence length="66" mass="7305">MTVSSAVSDQLVFLCGRSRTVIPMAVTSSNSFLTFCNALSYYGPRMADYCQETRIMVVTAAEIRFP</sequence>
<dbReference type="EMBL" id="RJVU01053643">
    <property type="protein sequence ID" value="ROL28070.1"/>
    <property type="molecule type" value="Genomic_DNA"/>
</dbReference>
<reference evidence="1 2" key="1">
    <citation type="submission" date="2018-10" db="EMBL/GenBank/DDBJ databases">
        <title>Genome assembly for a Yunnan-Guizhou Plateau 3E fish, Anabarilius grahami (Regan), and its evolutionary and genetic applications.</title>
        <authorList>
            <person name="Jiang W."/>
        </authorList>
    </citation>
    <scope>NUCLEOTIDE SEQUENCE [LARGE SCALE GENOMIC DNA]</scope>
    <source>
        <strain evidence="1">AG-KIZ</strain>
        <tissue evidence="1">Muscle</tissue>
    </source>
</reference>
<proteinExistence type="predicted"/>
<accession>A0A3N0Y2Q6</accession>